<feature type="compositionally biased region" description="Polar residues" evidence="5">
    <location>
        <begin position="15"/>
        <end position="29"/>
    </location>
</feature>
<evidence type="ECO:0000256" key="1">
    <source>
        <dbReference type="ARBA" id="ARBA00022723"/>
    </source>
</evidence>
<feature type="domain" description="C3H1-type" evidence="6">
    <location>
        <begin position="73"/>
        <end position="100"/>
    </location>
</feature>
<evidence type="ECO:0000256" key="3">
    <source>
        <dbReference type="ARBA" id="ARBA00022833"/>
    </source>
</evidence>
<keyword evidence="3 4" id="KW-0862">Zinc</keyword>
<dbReference type="Gene3D" id="4.10.1000.10">
    <property type="entry name" value="Zinc finger, CCCH-type"/>
    <property type="match status" value="1"/>
</dbReference>
<keyword evidence="8" id="KW-1185">Reference proteome</keyword>
<evidence type="ECO:0000313" key="7">
    <source>
        <dbReference type="EMBL" id="KAF4673220.1"/>
    </source>
</evidence>
<dbReference type="EMBL" id="JAAPAO010000088">
    <property type="protein sequence ID" value="KAF4673220.1"/>
    <property type="molecule type" value="Genomic_DNA"/>
</dbReference>
<evidence type="ECO:0000256" key="5">
    <source>
        <dbReference type="SAM" id="MobiDB-lite"/>
    </source>
</evidence>
<sequence>MCRACDRSRQLRLQLDTSATTAPAKSRSPSVASDCSSIDQSSKSSPADRATVASSPNSAESPQLRSPQGPTAQVTRPLCAYFKNDRCRMGNACRFAHSLKEHKNPRLILMRRFPQYQQTNQTYVAPQAVAAPKVYGYMAPAPAALVQQQQQEVRMYSVPVPNGGMAVQPAQMYYYYQTAAAPATPAAPMGQQIYYAPAMMTSNNEHTSKLPQTSAVSDAQ</sequence>
<dbReference type="InterPro" id="IPR036855">
    <property type="entry name" value="Znf_CCCH_sf"/>
</dbReference>
<evidence type="ECO:0000259" key="6">
    <source>
        <dbReference type="PROSITE" id="PS50103"/>
    </source>
</evidence>
<gene>
    <name evidence="7" type="ORF">FOL47_010841</name>
</gene>
<feature type="region of interest" description="Disordered" evidence="5">
    <location>
        <begin position="14"/>
        <end position="72"/>
    </location>
</feature>
<feature type="compositionally biased region" description="Low complexity" evidence="5">
    <location>
        <begin position="30"/>
        <end position="45"/>
    </location>
</feature>
<dbReference type="Proteomes" id="UP000591131">
    <property type="component" value="Unassembled WGS sequence"/>
</dbReference>
<dbReference type="InterPro" id="IPR000571">
    <property type="entry name" value="Znf_CCCH"/>
</dbReference>
<dbReference type="PROSITE" id="PS50103">
    <property type="entry name" value="ZF_C3H1"/>
    <property type="match status" value="1"/>
</dbReference>
<comment type="caution">
    <text evidence="7">The sequence shown here is derived from an EMBL/GenBank/DDBJ whole genome shotgun (WGS) entry which is preliminary data.</text>
</comment>
<dbReference type="AlphaFoldDB" id="A0A7J6MPS8"/>
<name>A0A7J6MPS8_PERCH</name>
<evidence type="ECO:0000256" key="4">
    <source>
        <dbReference type="PROSITE-ProRule" id="PRU00723"/>
    </source>
</evidence>
<keyword evidence="1 4" id="KW-0479">Metal-binding</keyword>
<organism evidence="7 8">
    <name type="scientific">Perkinsus chesapeaki</name>
    <name type="common">Clam parasite</name>
    <name type="synonym">Perkinsus andrewsi</name>
    <dbReference type="NCBI Taxonomy" id="330153"/>
    <lineage>
        <taxon>Eukaryota</taxon>
        <taxon>Sar</taxon>
        <taxon>Alveolata</taxon>
        <taxon>Perkinsozoa</taxon>
        <taxon>Perkinsea</taxon>
        <taxon>Perkinsida</taxon>
        <taxon>Perkinsidae</taxon>
        <taxon>Perkinsus</taxon>
    </lineage>
</organism>
<proteinExistence type="predicted"/>
<keyword evidence="2 4" id="KW-0863">Zinc-finger</keyword>
<protein>
    <recommendedName>
        <fullName evidence="6">C3H1-type domain-containing protein</fullName>
    </recommendedName>
</protein>
<dbReference type="OrthoDB" id="448735at2759"/>
<feature type="zinc finger region" description="C3H1-type" evidence="4">
    <location>
        <begin position="73"/>
        <end position="100"/>
    </location>
</feature>
<dbReference type="SUPFAM" id="SSF90229">
    <property type="entry name" value="CCCH zinc finger"/>
    <property type="match status" value="1"/>
</dbReference>
<evidence type="ECO:0000256" key="2">
    <source>
        <dbReference type="ARBA" id="ARBA00022771"/>
    </source>
</evidence>
<feature type="compositionally biased region" description="Polar residues" evidence="5">
    <location>
        <begin position="52"/>
        <end position="72"/>
    </location>
</feature>
<dbReference type="GO" id="GO:0008270">
    <property type="term" value="F:zinc ion binding"/>
    <property type="evidence" value="ECO:0007669"/>
    <property type="project" value="UniProtKB-KW"/>
</dbReference>
<accession>A0A7J6MPS8</accession>
<evidence type="ECO:0000313" key="8">
    <source>
        <dbReference type="Proteomes" id="UP000591131"/>
    </source>
</evidence>
<reference evidence="7 8" key="1">
    <citation type="submission" date="2020-04" db="EMBL/GenBank/DDBJ databases">
        <title>Perkinsus chesapeaki whole genome sequence.</title>
        <authorList>
            <person name="Bogema D.R."/>
        </authorList>
    </citation>
    <scope>NUCLEOTIDE SEQUENCE [LARGE SCALE GENOMIC DNA]</scope>
    <source>
        <strain evidence="7">ATCC PRA-425</strain>
    </source>
</reference>